<dbReference type="EMBL" id="ASPP01023167">
    <property type="protein sequence ID" value="ETO10747.1"/>
    <property type="molecule type" value="Genomic_DNA"/>
</dbReference>
<dbReference type="Proteomes" id="UP000023152">
    <property type="component" value="Unassembled WGS sequence"/>
</dbReference>
<reference evidence="1 2" key="1">
    <citation type="journal article" date="2013" name="Curr. Biol.">
        <title>The Genome of the Foraminiferan Reticulomyxa filosa.</title>
        <authorList>
            <person name="Glockner G."/>
            <person name="Hulsmann N."/>
            <person name="Schleicher M."/>
            <person name="Noegel A.A."/>
            <person name="Eichinger L."/>
            <person name="Gallinger C."/>
            <person name="Pawlowski J."/>
            <person name="Sierra R."/>
            <person name="Euteneuer U."/>
            <person name="Pillet L."/>
            <person name="Moustafa A."/>
            <person name="Platzer M."/>
            <person name="Groth M."/>
            <person name="Szafranski K."/>
            <person name="Schliwa M."/>
        </authorList>
    </citation>
    <scope>NUCLEOTIDE SEQUENCE [LARGE SCALE GENOMIC DNA]</scope>
</reference>
<name>X6MBA1_RETFI</name>
<evidence type="ECO:0000313" key="1">
    <source>
        <dbReference type="EMBL" id="ETO10747.1"/>
    </source>
</evidence>
<keyword evidence="2" id="KW-1185">Reference proteome</keyword>
<sequence length="144" mass="16058">IANHNPYASNPPSDFLFEIDGCYAHEDILQAGMGPISQTDITQKIRDQLKQIRDRIGTLLPGQLSVLKSLPKHMQELDNSIKVVKEVIEIKDADRIDDLFESRKAYQDERGPFGPRYDVDDPEKSAAIKDLSGGIPLSERAVAV</sequence>
<comment type="caution">
    <text evidence="1">The sequence shown here is derived from an EMBL/GenBank/DDBJ whole genome shotgun (WGS) entry which is preliminary data.</text>
</comment>
<protein>
    <submittedName>
        <fullName evidence="1">Uncharacterized protein</fullName>
    </submittedName>
</protein>
<feature type="non-terminal residue" evidence="1">
    <location>
        <position position="1"/>
    </location>
</feature>
<dbReference type="AlphaFoldDB" id="X6MBA1"/>
<proteinExistence type="predicted"/>
<gene>
    <name evidence="1" type="ORF">RFI_26630</name>
</gene>
<accession>X6MBA1</accession>
<organism evidence="1 2">
    <name type="scientific">Reticulomyxa filosa</name>
    <dbReference type="NCBI Taxonomy" id="46433"/>
    <lineage>
        <taxon>Eukaryota</taxon>
        <taxon>Sar</taxon>
        <taxon>Rhizaria</taxon>
        <taxon>Retaria</taxon>
        <taxon>Foraminifera</taxon>
        <taxon>Monothalamids</taxon>
        <taxon>Reticulomyxidae</taxon>
        <taxon>Reticulomyxa</taxon>
    </lineage>
</organism>
<evidence type="ECO:0000313" key="2">
    <source>
        <dbReference type="Proteomes" id="UP000023152"/>
    </source>
</evidence>